<dbReference type="OrthoDB" id="979559at2759"/>
<dbReference type="EMBL" id="PKPP01002315">
    <property type="protein sequence ID" value="PWA76108.1"/>
    <property type="molecule type" value="Genomic_DNA"/>
</dbReference>
<name>A0A2U1NRK7_ARTAN</name>
<evidence type="ECO:0000313" key="3">
    <source>
        <dbReference type="Proteomes" id="UP000245207"/>
    </source>
</evidence>
<feature type="transmembrane region" description="Helical" evidence="1">
    <location>
        <begin position="36"/>
        <end position="54"/>
    </location>
</feature>
<proteinExistence type="predicted"/>
<sequence length="90" mass="9697">MSTFVLSLVTCHFILYKPLYYHLLSYLKPTTKMAQVFGFFIAMLALVVSVFAQAPAPAPSPDTGAAFSLTISGVLVGMGFLVTALAHLRN</sequence>
<keyword evidence="1" id="KW-0472">Membrane</keyword>
<keyword evidence="1" id="KW-0812">Transmembrane</keyword>
<feature type="transmembrane region" description="Helical" evidence="1">
    <location>
        <begin position="6"/>
        <end position="24"/>
    </location>
</feature>
<evidence type="ECO:0000313" key="2">
    <source>
        <dbReference type="EMBL" id="PWA76108.1"/>
    </source>
</evidence>
<protein>
    <submittedName>
        <fullName evidence="2">Uncharacterized protein</fullName>
    </submittedName>
</protein>
<dbReference type="AlphaFoldDB" id="A0A2U1NRK7"/>
<keyword evidence="1" id="KW-1133">Transmembrane helix</keyword>
<keyword evidence="3" id="KW-1185">Reference proteome</keyword>
<feature type="transmembrane region" description="Helical" evidence="1">
    <location>
        <begin position="66"/>
        <end position="88"/>
    </location>
</feature>
<organism evidence="2 3">
    <name type="scientific">Artemisia annua</name>
    <name type="common">Sweet wormwood</name>
    <dbReference type="NCBI Taxonomy" id="35608"/>
    <lineage>
        <taxon>Eukaryota</taxon>
        <taxon>Viridiplantae</taxon>
        <taxon>Streptophyta</taxon>
        <taxon>Embryophyta</taxon>
        <taxon>Tracheophyta</taxon>
        <taxon>Spermatophyta</taxon>
        <taxon>Magnoliopsida</taxon>
        <taxon>eudicotyledons</taxon>
        <taxon>Gunneridae</taxon>
        <taxon>Pentapetalae</taxon>
        <taxon>asterids</taxon>
        <taxon>campanulids</taxon>
        <taxon>Asterales</taxon>
        <taxon>Asteraceae</taxon>
        <taxon>Asteroideae</taxon>
        <taxon>Anthemideae</taxon>
        <taxon>Artemisiinae</taxon>
        <taxon>Artemisia</taxon>
    </lineage>
</organism>
<dbReference type="PANTHER" id="PTHR33659:SF11">
    <property type="entry name" value="TRANSMEMBRANE PROTEIN"/>
    <property type="match status" value="1"/>
</dbReference>
<reference evidence="2 3" key="1">
    <citation type="journal article" date="2018" name="Mol. Plant">
        <title>The genome of Artemisia annua provides insight into the evolution of Asteraceae family and artemisinin biosynthesis.</title>
        <authorList>
            <person name="Shen Q."/>
            <person name="Zhang L."/>
            <person name="Liao Z."/>
            <person name="Wang S."/>
            <person name="Yan T."/>
            <person name="Shi P."/>
            <person name="Liu M."/>
            <person name="Fu X."/>
            <person name="Pan Q."/>
            <person name="Wang Y."/>
            <person name="Lv Z."/>
            <person name="Lu X."/>
            <person name="Zhang F."/>
            <person name="Jiang W."/>
            <person name="Ma Y."/>
            <person name="Chen M."/>
            <person name="Hao X."/>
            <person name="Li L."/>
            <person name="Tang Y."/>
            <person name="Lv G."/>
            <person name="Zhou Y."/>
            <person name="Sun X."/>
            <person name="Brodelius P.E."/>
            <person name="Rose J.K.C."/>
            <person name="Tang K."/>
        </authorList>
    </citation>
    <scope>NUCLEOTIDE SEQUENCE [LARGE SCALE GENOMIC DNA]</scope>
    <source>
        <strain evidence="3">cv. Huhao1</strain>
        <tissue evidence="2">Leaf</tissue>
    </source>
</reference>
<gene>
    <name evidence="2" type="ORF">CTI12_AA220140</name>
</gene>
<comment type="caution">
    <text evidence="2">The sequence shown here is derived from an EMBL/GenBank/DDBJ whole genome shotgun (WGS) entry which is preliminary data.</text>
</comment>
<dbReference type="Proteomes" id="UP000245207">
    <property type="component" value="Unassembled WGS sequence"/>
</dbReference>
<dbReference type="PANTHER" id="PTHR33659">
    <property type="entry name" value="PROTEIN, PUTATIVE-RELATED-RELATED"/>
    <property type="match status" value="1"/>
</dbReference>
<evidence type="ECO:0000256" key="1">
    <source>
        <dbReference type="SAM" id="Phobius"/>
    </source>
</evidence>
<accession>A0A2U1NRK7</accession>